<dbReference type="Pfam" id="PF07813">
    <property type="entry name" value="LTXXQ"/>
    <property type="match status" value="1"/>
</dbReference>
<dbReference type="EMBL" id="CAACVJ010000090">
    <property type="protein sequence ID" value="VEP13046.1"/>
    <property type="molecule type" value="Genomic_DNA"/>
</dbReference>
<dbReference type="RefSeq" id="WP_144864355.1">
    <property type="nucleotide sequence ID" value="NZ_LR213779.1"/>
</dbReference>
<dbReference type="Gene3D" id="1.20.120.1490">
    <property type="match status" value="1"/>
</dbReference>
<keyword evidence="2" id="KW-1185">Reference proteome</keyword>
<evidence type="ECO:0000313" key="1">
    <source>
        <dbReference type="EMBL" id="VEP13046.1"/>
    </source>
</evidence>
<sequence>MGTLLQQLDLTSEQSQQIEAIREQSRTENDTLYQEMQANRSQMRSHRASPWARSLFTDDASSEQLRQQHQKIPDLSQQLGDRRFEMMLQVREVLTPEQRTQMATLMSQYQGRRGN</sequence>
<proteinExistence type="predicted"/>
<accession>A0A563VNK0</accession>
<organism evidence="1 2">
    <name type="scientific">Hyella patelloides LEGE 07179</name>
    <dbReference type="NCBI Taxonomy" id="945734"/>
    <lineage>
        <taxon>Bacteria</taxon>
        <taxon>Bacillati</taxon>
        <taxon>Cyanobacteriota</taxon>
        <taxon>Cyanophyceae</taxon>
        <taxon>Pleurocapsales</taxon>
        <taxon>Hyellaceae</taxon>
        <taxon>Hyella</taxon>
    </lineage>
</organism>
<dbReference type="Proteomes" id="UP000320055">
    <property type="component" value="Unassembled WGS sequence"/>
</dbReference>
<reference evidence="1 2" key="1">
    <citation type="submission" date="2019-01" db="EMBL/GenBank/DDBJ databases">
        <authorList>
            <person name="Brito A."/>
        </authorList>
    </citation>
    <scope>NUCLEOTIDE SEQUENCE [LARGE SCALE GENOMIC DNA]</scope>
    <source>
        <strain evidence="1">1</strain>
    </source>
</reference>
<dbReference type="AlphaFoldDB" id="A0A563VNK0"/>
<dbReference type="CDD" id="cd09916">
    <property type="entry name" value="CpxP_like"/>
    <property type="match status" value="1"/>
</dbReference>
<dbReference type="InterPro" id="IPR012899">
    <property type="entry name" value="LTXXQ"/>
</dbReference>
<gene>
    <name evidence="1" type="ORF">H1P_180028</name>
</gene>
<name>A0A563VNK0_9CYAN</name>
<protein>
    <submittedName>
        <fullName evidence="1">P pilus assembly/Cpx signaling pathway, periplasmic inhibitor/zinc-resistance associated protein</fullName>
    </submittedName>
</protein>
<dbReference type="GO" id="GO:0042597">
    <property type="term" value="C:periplasmic space"/>
    <property type="evidence" value="ECO:0007669"/>
    <property type="project" value="InterPro"/>
</dbReference>
<evidence type="ECO:0000313" key="2">
    <source>
        <dbReference type="Proteomes" id="UP000320055"/>
    </source>
</evidence>
<dbReference type="OrthoDB" id="531812at2"/>